<accession>F2UM08</accession>
<feature type="compositionally biased region" description="Pro residues" evidence="1">
    <location>
        <begin position="120"/>
        <end position="131"/>
    </location>
</feature>
<proteinExistence type="predicted"/>
<evidence type="ECO:0000256" key="1">
    <source>
        <dbReference type="SAM" id="MobiDB-lite"/>
    </source>
</evidence>
<dbReference type="EMBL" id="GL832981">
    <property type="protein sequence ID" value="EGD78158.1"/>
    <property type="molecule type" value="Genomic_DNA"/>
</dbReference>
<feature type="compositionally biased region" description="Polar residues" evidence="1">
    <location>
        <begin position="20"/>
        <end position="36"/>
    </location>
</feature>
<feature type="region of interest" description="Disordered" evidence="1">
    <location>
        <begin position="206"/>
        <end position="293"/>
    </location>
</feature>
<dbReference type="Proteomes" id="UP000007799">
    <property type="component" value="Unassembled WGS sequence"/>
</dbReference>
<feature type="region of interest" description="Disordered" evidence="1">
    <location>
        <begin position="92"/>
        <end position="131"/>
    </location>
</feature>
<name>F2UM08_SALR5</name>
<dbReference type="AlphaFoldDB" id="F2UM08"/>
<evidence type="ECO:0000313" key="3">
    <source>
        <dbReference type="Proteomes" id="UP000007799"/>
    </source>
</evidence>
<reference evidence="2" key="1">
    <citation type="submission" date="2009-08" db="EMBL/GenBank/DDBJ databases">
        <title>Annotation of Salpingoeca rosetta.</title>
        <authorList>
            <consortium name="The Broad Institute Genome Sequencing Platform"/>
            <person name="Russ C."/>
            <person name="Cuomo C."/>
            <person name="Burger G."/>
            <person name="Gray M.W."/>
            <person name="Holland P.W.H."/>
            <person name="King N."/>
            <person name="Lang F.B.F."/>
            <person name="Roger A.J."/>
            <person name="Ruiz-Trillo I."/>
            <person name="Young S.K."/>
            <person name="Zeng Q."/>
            <person name="Gargeya S."/>
            <person name="Alvarado L."/>
            <person name="Berlin A."/>
            <person name="Chapman S.B."/>
            <person name="Chen Z."/>
            <person name="Freedman E."/>
            <person name="Gellesch M."/>
            <person name="Goldberg J."/>
            <person name="Griggs A."/>
            <person name="Gujja S."/>
            <person name="Heilman E."/>
            <person name="Heiman D."/>
            <person name="Howarth C."/>
            <person name="Mehta T."/>
            <person name="Neiman D."/>
            <person name="Pearson M."/>
            <person name="Roberts A."/>
            <person name="Saif S."/>
            <person name="Shea T."/>
            <person name="Shenoy N."/>
            <person name="Sisk P."/>
            <person name="Stolte C."/>
            <person name="Sykes S."/>
            <person name="White J."/>
            <person name="Yandava C."/>
            <person name="Haas B."/>
            <person name="Nusbaum C."/>
            <person name="Birren B."/>
        </authorList>
    </citation>
    <scope>NUCLEOTIDE SEQUENCE [LARGE SCALE GENOMIC DNA]</scope>
    <source>
        <strain evidence="2">ATCC 50818</strain>
    </source>
</reference>
<dbReference type="InParanoid" id="F2UM08"/>
<keyword evidence="3" id="KW-1185">Reference proteome</keyword>
<protein>
    <submittedName>
        <fullName evidence="2">Uncharacterized protein</fullName>
    </submittedName>
</protein>
<feature type="compositionally biased region" description="Basic residues" evidence="1">
    <location>
        <begin position="7"/>
        <end position="16"/>
    </location>
</feature>
<organism evidence="3">
    <name type="scientific">Salpingoeca rosetta (strain ATCC 50818 / BSB-021)</name>
    <dbReference type="NCBI Taxonomy" id="946362"/>
    <lineage>
        <taxon>Eukaryota</taxon>
        <taxon>Choanoflagellata</taxon>
        <taxon>Craspedida</taxon>
        <taxon>Salpingoecidae</taxon>
        <taxon>Salpingoeca</taxon>
    </lineage>
</organism>
<dbReference type="GeneID" id="16070388"/>
<evidence type="ECO:0000313" key="2">
    <source>
        <dbReference type="EMBL" id="EGD78158.1"/>
    </source>
</evidence>
<feature type="region of interest" description="Disordered" evidence="1">
    <location>
        <begin position="1"/>
        <end position="67"/>
    </location>
</feature>
<sequence>MNSSIARTKKKNKSKGRQAASATSPSSALVSPTMDIQQHRRPRSSRSSRLPQSIPTMRHRRSRSDELARVRFEPSAGNATHAELKAWVAGTSISASSRRQPPRVSPQHDAWHRPTHTGNDPPPPRPWKYPPKPPEFADTGILEDAPLYHRIHQNCHQRVTTMMATFAHLRSRFSGARAVSTSPHHVWQHQSHTHHEYRGFVHRYASHDSHDSHGDGQQQQEQQRELAQRGRCTWPLSASHRDSATATPTPPPTTITTTTATRHVSPTTPTATRVTPTPVTTTTMSEVERTKTSSDDLKDIATETPTCSQAHRSPGSTMLDYAHQRRILRAKVVRCILRLSADEATLLGVCIGAPPVETGRELLSALRTRVTSNGQPYMHEHFALNPLLLDIVTECPELGENHVLAIAIQKLLLHTRDGTRTR</sequence>
<dbReference type="RefSeq" id="XP_004989834.1">
    <property type="nucleotide sequence ID" value="XM_004989777.1"/>
</dbReference>
<gene>
    <name evidence="2" type="ORF">PTSG_09034</name>
</gene>
<feature type="compositionally biased region" description="Low complexity" evidence="1">
    <location>
        <begin position="254"/>
        <end position="283"/>
    </location>
</feature>